<evidence type="ECO:0000313" key="2">
    <source>
        <dbReference type="EMBL" id="SDB80476.1"/>
    </source>
</evidence>
<dbReference type="STRING" id="1577474.GA0111570_102266"/>
<proteinExistence type="predicted"/>
<feature type="compositionally biased region" description="Basic and acidic residues" evidence="1">
    <location>
        <begin position="1"/>
        <end position="11"/>
    </location>
</feature>
<dbReference type="RefSeq" id="WP_092606509.1">
    <property type="nucleotide sequence ID" value="NZ_FMYF01000002.1"/>
</dbReference>
<feature type="region of interest" description="Disordered" evidence="1">
    <location>
        <begin position="1"/>
        <end position="44"/>
    </location>
</feature>
<protein>
    <submittedName>
        <fullName evidence="2">Uncharacterized protein</fullName>
    </submittedName>
</protein>
<dbReference type="AlphaFoldDB" id="A0A1G6GH17"/>
<gene>
    <name evidence="2" type="ORF">GA0111570_102266</name>
</gene>
<evidence type="ECO:0000256" key="1">
    <source>
        <dbReference type="SAM" id="MobiDB-lite"/>
    </source>
</evidence>
<evidence type="ECO:0000313" key="3">
    <source>
        <dbReference type="Proteomes" id="UP000199086"/>
    </source>
</evidence>
<organism evidence="2 3">
    <name type="scientific">Raineyella antarctica</name>
    <dbReference type="NCBI Taxonomy" id="1577474"/>
    <lineage>
        <taxon>Bacteria</taxon>
        <taxon>Bacillati</taxon>
        <taxon>Actinomycetota</taxon>
        <taxon>Actinomycetes</taxon>
        <taxon>Propionibacteriales</taxon>
        <taxon>Propionibacteriaceae</taxon>
        <taxon>Raineyella</taxon>
    </lineage>
</organism>
<keyword evidence="3" id="KW-1185">Reference proteome</keyword>
<dbReference type="EMBL" id="FMYF01000002">
    <property type="protein sequence ID" value="SDB80476.1"/>
    <property type="molecule type" value="Genomic_DNA"/>
</dbReference>
<name>A0A1G6GH17_9ACTN</name>
<accession>A0A1G6GH17</accession>
<dbReference type="Proteomes" id="UP000199086">
    <property type="component" value="Unassembled WGS sequence"/>
</dbReference>
<sequence>MRFFHRDRPGGDDPTAGNPPAPSQEEIDATARDQQRVADTPDSPGLCADCKHPAAVHTPVCNDCLADLGPHNALQVCGAFATVPTPGWHR</sequence>
<reference evidence="2 3" key="1">
    <citation type="submission" date="2016-06" db="EMBL/GenBank/DDBJ databases">
        <authorList>
            <person name="Olsen C.W."/>
            <person name="Carey S."/>
            <person name="Hinshaw L."/>
            <person name="Karasin A.I."/>
        </authorList>
    </citation>
    <scope>NUCLEOTIDE SEQUENCE [LARGE SCALE GENOMIC DNA]</scope>
    <source>
        <strain evidence="2 3">LZ-22</strain>
    </source>
</reference>